<feature type="transmembrane region" description="Helical" evidence="1">
    <location>
        <begin position="48"/>
        <end position="69"/>
    </location>
</feature>
<keyword evidence="1" id="KW-0472">Membrane</keyword>
<dbReference type="OrthoDB" id="120976at2759"/>
<dbReference type="InterPro" id="IPR027417">
    <property type="entry name" value="P-loop_NTPase"/>
</dbReference>
<dbReference type="SUPFAM" id="SSF52540">
    <property type="entry name" value="P-loop containing nucleoside triphosphate hydrolases"/>
    <property type="match status" value="1"/>
</dbReference>
<comment type="caution">
    <text evidence="3">The sequence shown here is derived from an EMBL/GenBank/DDBJ whole genome shotgun (WGS) entry which is preliminary data.</text>
</comment>
<dbReference type="EMBL" id="MRZV01000169">
    <property type="protein sequence ID" value="PIK56604.1"/>
    <property type="molecule type" value="Genomic_DNA"/>
</dbReference>
<proteinExistence type="predicted"/>
<protein>
    <recommendedName>
        <fullName evidence="2">NACHT domain-containing protein</fullName>
    </recommendedName>
</protein>
<evidence type="ECO:0000313" key="3">
    <source>
        <dbReference type="EMBL" id="PIK56604.1"/>
    </source>
</evidence>
<keyword evidence="1" id="KW-0812">Transmembrane</keyword>
<keyword evidence="1" id="KW-1133">Transmembrane helix</keyword>
<keyword evidence="4" id="KW-1185">Reference proteome</keyword>
<dbReference type="Pfam" id="PF05729">
    <property type="entry name" value="NACHT"/>
    <property type="match status" value="1"/>
</dbReference>
<evidence type="ECO:0000259" key="2">
    <source>
        <dbReference type="Pfam" id="PF05729"/>
    </source>
</evidence>
<dbReference type="Proteomes" id="UP000230750">
    <property type="component" value="Unassembled WGS sequence"/>
</dbReference>
<accession>A0A2G8L8N1</accession>
<dbReference type="Gene3D" id="3.40.50.300">
    <property type="entry name" value="P-loop containing nucleotide triphosphate hydrolases"/>
    <property type="match status" value="1"/>
</dbReference>
<gene>
    <name evidence="3" type="ORF">BSL78_06460</name>
</gene>
<dbReference type="InterPro" id="IPR007111">
    <property type="entry name" value="NACHT_NTPase"/>
</dbReference>
<evidence type="ECO:0000313" key="4">
    <source>
        <dbReference type="Proteomes" id="UP000230750"/>
    </source>
</evidence>
<evidence type="ECO:0000256" key="1">
    <source>
        <dbReference type="SAM" id="Phobius"/>
    </source>
</evidence>
<name>A0A2G8L8N1_STIJA</name>
<sequence>MLFSDCSKLKTLIVCAYLLGISLAAVSEPFTVSGNSQENDESSRWKIPVIILVVILVIAVTAVIIYIACARYHIYRRCYLEQDLKLQGFVNFLEDSYKKYSVLKLFPCNEDVDAEKLHTDCQCLVTSEDGKEFTVSSDKCFTQAVLSLKPRVLLTGETGYGKSTLIYKFVDQWRKEINKTLLVFYLELTDVEMGVPIEDLIHNMMSEENRLSKEEIHKIIRKEPCMFLFDIRTYTSANHADVTGHSSDLEQRHERLTTYDLLNRNFVTELVNVNVLAAIDGDYIDETLFPPPFFKIKLRGFSEHNTTQYIEKTFDYFDRRKPLNFSDARQEITSEVMENQPLVNEDSD</sequence>
<organism evidence="3 4">
    <name type="scientific">Stichopus japonicus</name>
    <name type="common">Sea cucumber</name>
    <dbReference type="NCBI Taxonomy" id="307972"/>
    <lineage>
        <taxon>Eukaryota</taxon>
        <taxon>Metazoa</taxon>
        <taxon>Echinodermata</taxon>
        <taxon>Eleutherozoa</taxon>
        <taxon>Echinozoa</taxon>
        <taxon>Holothuroidea</taxon>
        <taxon>Aspidochirotacea</taxon>
        <taxon>Aspidochirotida</taxon>
        <taxon>Stichopodidae</taxon>
        <taxon>Apostichopus</taxon>
    </lineage>
</organism>
<reference evidence="3 4" key="1">
    <citation type="journal article" date="2017" name="PLoS Biol.">
        <title>The sea cucumber genome provides insights into morphological evolution and visceral regeneration.</title>
        <authorList>
            <person name="Zhang X."/>
            <person name="Sun L."/>
            <person name="Yuan J."/>
            <person name="Sun Y."/>
            <person name="Gao Y."/>
            <person name="Zhang L."/>
            <person name="Li S."/>
            <person name="Dai H."/>
            <person name="Hamel J.F."/>
            <person name="Liu C."/>
            <person name="Yu Y."/>
            <person name="Liu S."/>
            <person name="Lin W."/>
            <person name="Guo K."/>
            <person name="Jin S."/>
            <person name="Xu P."/>
            <person name="Storey K.B."/>
            <person name="Huan P."/>
            <person name="Zhang T."/>
            <person name="Zhou Y."/>
            <person name="Zhang J."/>
            <person name="Lin C."/>
            <person name="Li X."/>
            <person name="Xing L."/>
            <person name="Huo D."/>
            <person name="Sun M."/>
            <person name="Wang L."/>
            <person name="Mercier A."/>
            <person name="Li F."/>
            <person name="Yang H."/>
            <person name="Xiang J."/>
        </authorList>
    </citation>
    <scope>NUCLEOTIDE SEQUENCE [LARGE SCALE GENOMIC DNA]</scope>
    <source>
        <strain evidence="3">Shaxun</strain>
        <tissue evidence="3">Muscle</tissue>
    </source>
</reference>
<dbReference type="AlphaFoldDB" id="A0A2G8L8N1"/>
<feature type="domain" description="NACHT" evidence="2">
    <location>
        <begin position="152"/>
        <end position="314"/>
    </location>
</feature>